<dbReference type="EMBL" id="JACHGT010000004">
    <property type="protein sequence ID" value="MBB6034487.1"/>
    <property type="molecule type" value="Genomic_DNA"/>
</dbReference>
<keyword evidence="4" id="KW-1185">Reference proteome</keyword>
<accession>A0A841FMQ6</accession>
<dbReference type="SUPFAM" id="SSF51182">
    <property type="entry name" value="RmlC-like cupins"/>
    <property type="match status" value="1"/>
</dbReference>
<feature type="domain" description="Cupin type-2" evidence="2">
    <location>
        <begin position="32"/>
        <end position="90"/>
    </location>
</feature>
<sequence>MRRLTLADLESRGIGPVYVPVAVGHDPDGDGTDADGHHPPHDVPEVLCVLHGEGVVEIDGVATTFGSGDVFIIEPGEQHRLIGHGDLPVVHAWLQLRAT</sequence>
<dbReference type="GO" id="GO:0016853">
    <property type="term" value="F:isomerase activity"/>
    <property type="evidence" value="ECO:0007669"/>
    <property type="project" value="UniProtKB-KW"/>
</dbReference>
<dbReference type="InterPro" id="IPR013096">
    <property type="entry name" value="Cupin_2"/>
</dbReference>
<name>A0A841FMQ6_9ACTN</name>
<evidence type="ECO:0000256" key="1">
    <source>
        <dbReference type="SAM" id="MobiDB-lite"/>
    </source>
</evidence>
<reference evidence="3 4" key="1">
    <citation type="submission" date="2020-08" db="EMBL/GenBank/DDBJ databases">
        <title>Genomic Encyclopedia of Type Strains, Phase IV (KMG-IV): sequencing the most valuable type-strain genomes for metagenomic binning, comparative biology and taxonomic classification.</title>
        <authorList>
            <person name="Goeker M."/>
        </authorList>
    </citation>
    <scope>NUCLEOTIDE SEQUENCE [LARGE SCALE GENOMIC DNA]</scope>
    <source>
        <strain evidence="3 4">YIM 65646</strain>
    </source>
</reference>
<comment type="caution">
    <text evidence="3">The sequence shown here is derived from an EMBL/GenBank/DDBJ whole genome shotgun (WGS) entry which is preliminary data.</text>
</comment>
<dbReference type="Proteomes" id="UP000548476">
    <property type="component" value="Unassembled WGS sequence"/>
</dbReference>
<feature type="region of interest" description="Disordered" evidence="1">
    <location>
        <begin position="21"/>
        <end position="42"/>
    </location>
</feature>
<protein>
    <submittedName>
        <fullName evidence="3">Mannose-6-phosphate isomerase-like protein (Cupin superfamily)</fullName>
    </submittedName>
</protein>
<dbReference type="RefSeq" id="WP_184787336.1">
    <property type="nucleotide sequence ID" value="NZ_BONT01000087.1"/>
</dbReference>
<evidence type="ECO:0000259" key="2">
    <source>
        <dbReference type="Pfam" id="PF07883"/>
    </source>
</evidence>
<dbReference type="Gene3D" id="2.60.120.10">
    <property type="entry name" value="Jelly Rolls"/>
    <property type="match status" value="1"/>
</dbReference>
<dbReference type="Pfam" id="PF07883">
    <property type="entry name" value="Cupin_2"/>
    <property type="match status" value="1"/>
</dbReference>
<evidence type="ECO:0000313" key="4">
    <source>
        <dbReference type="Proteomes" id="UP000548476"/>
    </source>
</evidence>
<dbReference type="InterPro" id="IPR011051">
    <property type="entry name" value="RmlC_Cupin_sf"/>
</dbReference>
<gene>
    <name evidence="3" type="ORF">HNR73_002337</name>
</gene>
<dbReference type="AlphaFoldDB" id="A0A841FMQ6"/>
<keyword evidence="3" id="KW-0413">Isomerase</keyword>
<proteinExistence type="predicted"/>
<dbReference type="InterPro" id="IPR014710">
    <property type="entry name" value="RmlC-like_jellyroll"/>
</dbReference>
<evidence type="ECO:0000313" key="3">
    <source>
        <dbReference type="EMBL" id="MBB6034487.1"/>
    </source>
</evidence>
<organism evidence="3 4">
    <name type="scientific">Phytomonospora endophytica</name>
    <dbReference type="NCBI Taxonomy" id="714109"/>
    <lineage>
        <taxon>Bacteria</taxon>
        <taxon>Bacillati</taxon>
        <taxon>Actinomycetota</taxon>
        <taxon>Actinomycetes</taxon>
        <taxon>Micromonosporales</taxon>
        <taxon>Micromonosporaceae</taxon>
        <taxon>Phytomonospora</taxon>
    </lineage>
</organism>